<dbReference type="Proteomes" id="UP000765509">
    <property type="component" value="Unassembled WGS sequence"/>
</dbReference>
<dbReference type="InterPro" id="IPR036397">
    <property type="entry name" value="RNaseH_sf"/>
</dbReference>
<evidence type="ECO:0000313" key="3">
    <source>
        <dbReference type="EMBL" id="MBW0539646.1"/>
    </source>
</evidence>
<dbReference type="Gene3D" id="3.30.420.10">
    <property type="entry name" value="Ribonuclease H-like superfamily/Ribonuclease H"/>
    <property type="match status" value="1"/>
</dbReference>
<dbReference type="PANTHER" id="PTHR37984:SF5">
    <property type="entry name" value="PROTEIN NYNRIN-LIKE"/>
    <property type="match status" value="1"/>
</dbReference>
<feature type="domain" description="Integrase catalytic" evidence="2">
    <location>
        <begin position="6"/>
        <end position="144"/>
    </location>
</feature>
<dbReference type="PROSITE" id="PS50994">
    <property type="entry name" value="INTEGRASE"/>
    <property type="match status" value="1"/>
</dbReference>
<protein>
    <recommendedName>
        <fullName evidence="2">Integrase catalytic domain-containing protein</fullName>
    </recommendedName>
</protein>
<dbReference type="GO" id="GO:0015074">
    <property type="term" value="P:DNA integration"/>
    <property type="evidence" value="ECO:0007669"/>
    <property type="project" value="InterPro"/>
</dbReference>
<dbReference type="OrthoDB" id="2273864at2759"/>
<dbReference type="EMBL" id="AVOT02044289">
    <property type="protein sequence ID" value="MBW0539646.1"/>
    <property type="molecule type" value="Genomic_DNA"/>
</dbReference>
<organism evidence="3 4">
    <name type="scientific">Austropuccinia psidii MF-1</name>
    <dbReference type="NCBI Taxonomy" id="1389203"/>
    <lineage>
        <taxon>Eukaryota</taxon>
        <taxon>Fungi</taxon>
        <taxon>Dikarya</taxon>
        <taxon>Basidiomycota</taxon>
        <taxon>Pucciniomycotina</taxon>
        <taxon>Pucciniomycetes</taxon>
        <taxon>Pucciniales</taxon>
        <taxon>Sphaerophragmiaceae</taxon>
        <taxon>Austropuccinia</taxon>
    </lineage>
</organism>
<accession>A0A9Q3FLQ3</accession>
<sequence length="144" mass="16818">MIQIQEPNSPWEIAHVDWVTALAPGGDRSFNAWVVLFDRYRKTSMFLHWNKDDTATNTSIMIWNRFISHTGLLQNIISDRDPKFISRVWTNLNNAFGKKLSFSTAYHPQIDGLSERMIQNLEEIIRRFCDYCLEFKDSDGNISS</sequence>
<dbReference type="SUPFAM" id="SSF53098">
    <property type="entry name" value="Ribonuclease H-like"/>
    <property type="match status" value="1"/>
</dbReference>
<evidence type="ECO:0000259" key="2">
    <source>
        <dbReference type="PROSITE" id="PS50994"/>
    </source>
</evidence>
<keyword evidence="4" id="KW-1185">Reference proteome</keyword>
<dbReference type="InterPro" id="IPR012337">
    <property type="entry name" value="RNaseH-like_sf"/>
</dbReference>
<dbReference type="InterPro" id="IPR001584">
    <property type="entry name" value="Integrase_cat-core"/>
</dbReference>
<dbReference type="AlphaFoldDB" id="A0A9Q3FLQ3"/>
<dbReference type="GO" id="GO:0003723">
    <property type="term" value="F:RNA binding"/>
    <property type="evidence" value="ECO:0007669"/>
    <property type="project" value="UniProtKB-KW"/>
</dbReference>
<keyword evidence="1" id="KW-0694">RNA-binding</keyword>
<evidence type="ECO:0000256" key="1">
    <source>
        <dbReference type="ARBA" id="ARBA00022884"/>
    </source>
</evidence>
<dbReference type="InterPro" id="IPR050951">
    <property type="entry name" value="Retrovirus_Pol_polyprotein"/>
</dbReference>
<comment type="caution">
    <text evidence="3">The sequence shown here is derived from an EMBL/GenBank/DDBJ whole genome shotgun (WGS) entry which is preliminary data.</text>
</comment>
<name>A0A9Q3FLQ3_9BASI</name>
<evidence type="ECO:0000313" key="4">
    <source>
        <dbReference type="Proteomes" id="UP000765509"/>
    </source>
</evidence>
<gene>
    <name evidence="3" type="ORF">O181_079361</name>
</gene>
<dbReference type="GO" id="GO:0005634">
    <property type="term" value="C:nucleus"/>
    <property type="evidence" value="ECO:0007669"/>
    <property type="project" value="UniProtKB-ARBA"/>
</dbReference>
<dbReference type="PANTHER" id="PTHR37984">
    <property type="entry name" value="PROTEIN CBG26694"/>
    <property type="match status" value="1"/>
</dbReference>
<reference evidence="3" key="1">
    <citation type="submission" date="2021-03" db="EMBL/GenBank/DDBJ databases">
        <title>Draft genome sequence of rust myrtle Austropuccinia psidii MF-1, a brazilian biotype.</title>
        <authorList>
            <person name="Quecine M.C."/>
            <person name="Pachon D.M.R."/>
            <person name="Bonatelli M.L."/>
            <person name="Correr F.H."/>
            <person name="Franceschini L.M."/>
            <person name="Leite T.F."/>
            <person name="Margarido G.R.A."/>
            <person name="Almeida C.A."/>
            <person name="Ferrarezi J.A."/>
            <person name="Labate C.A."/>
        </authorList>
    </citation>
    <scope>NUCLEOTIDE SEQUENCE</scope>
    <source>
        <strain evidence="3">MF-1</strain>
    </source>
</reference>
<proteinExistence type="predicted"/>